<dbReference type="Proteomes" id="UP000308197">
    <property type="component" value="Unassembled WGS sequence"/>
</dbReference>
<gene>
    <name evidence="1" type="ORF">K466DRAFT_592871</name>
</gene>
<evidence type="ECO:0000313" key="2">
    <source>
        <dbReference type="Proteomes" id="UP000308197"/>
    </source>
</evidence>
<protein>
    <submittedName>
        <fullName evidence="1">Uncharacterized protein</fullName>
    </submittedName>
</protein>
<dbReference type="InParanoid" id="A0A5C3NKH6"/>
<organism evidence="1 2">
    <name type="scientific">Polyporus arcularius HHB13444</name>
    <dbReference type="NCBI Taxonomy" id="1314778"/>
    <lineage>
        <taxon>Eukaryota</taxon>
        <taxon>Fungi</taxon>
        <taxon>Dikarya</taxon>
        <taxon>Basidiomycota</taxon>
        <taxon>Agaricomycotina</taxon>
        <taxon>Agaricomycetes</taxon>
        <taxon>Polyporales</taxon>
        <taxon>Polyporaceae</taxon>
        <taxon>Polyporus</taxon>
    </lineage>
</organism>
<accession>A0A5C3NKH6</accession>
<reference evidence="1 2" key="1">
    <citation type="journal article" date="2019" name="Nat. Ecol. Evol.">
        <title>Megaphylogeny resolves global patterns of mushroom evolution.</title>
        <authorList>
            <person name="Varga T."/>
            <person name="Krizsan K."/>
            <person name="Foldi C."/>
            <person name="Dima B."/>
            <person name="Sanchez-Garcia M."/>
            <person name="Sanchez-Ramirez S."/>
            <person name="Szollosi G.J."/>
            <person name="Szarkandi J.G."/>
            <person name="Papp V."/>
            <person name="Albert L."/>
            <person name="Andreopoulos W."/>
            <person name="Angelini C."/>
            <person name="Antonin V."/>
            <person name="Barry K.W."/>
            <person name="Bougher N.L."/>
            <person name="Buchanan P."/>
            <person name="Buyck B."/>
            <person name="Bense V."/>
            <person name="Catcheside P."/>
            <person name="Chovatia M."/>
            <person name="Cooper J."/>
            <person name="Damon W."/>
            <person name="Desjardin D."/>
            <person name="Finy P."/>
            <person name="Geml J."/>
            <person name="Haridas S."/>
            <person name="Hughes K."/>
            <person name="Justo A."/>
            <person name="Karasinski D."/>
            <person name="Kautmanova I."/>
            <person name="Kiss B."/>
            <person name="Kocsube S."/>
            <person name="Kotiranta H."/>
            <person name="LaButti K.M."/>
            <person name="Lechner B.E."/>
            <person name="Liimatainen K."/>
            <person name="Lipzen A."/>
            <person name="Lukacs Z."/>
            <person name="Mihaltcheva S."/>
            <person name="Morgado L.N."/>
            <person name="Niskanen T."/>
            <person name="Noordeloos M.E."/>
            <person name="Ohm R.A."/>
            <person name="Ortiz-Santana B."/>
            <person name="Ovrebo C."/>
            <person name="Racz N."/>
            <person name="Riley R."/>
            <person name="Savchenko A."/>
            <person name="Shiryaev A."/>
            <person name="Soop K."/>
            <person name="Spirin V."/>
            <person name="Szebenyi C."/>
            <person name="Tomsovsky M."/>
            <person name="Tulloss R.E."/>
            <person name="Uehling J."/>
            <person name="Grigoriev I.V."/>
            <person name="Vagvolgyi C."/>
            <person name="Papp T."/>
            <person name="Martin F.M."/>
            <person name="Miettinen O."/>
            <person name="Hibbett D.S."/>
            <person name="Nagy L.G."/>
        </authorList>
    </citation>
    <scope>NUCLEOTIDE SEQUENCE [LARGE SCALE GENOMIC DNA]</scope>
    <source>
        <strain evidence="1 2">HHB13444</strain>
    </source>
</reference>
<proteinExistence type="predicted"/>
<dbReference type="EMBL" id="ML212696">
    <property type="protein sequence ID" value="TFK78221.1"/>
    <property type="molecule type" value="Genomic_DNA"/>
</dbReference>
<name>A0A5C3NKH6_9APHY</name>
<evidence type="ECO:0000313" key="1">
    <source>
        <dbReference type="EMBL" id="TFK78221.1"/>
    </source>
</evidence>
<keyword evidence="2" id="KW-1185">Reference proteome</keyword>
<dbReference type="AlphaFoldDB" id="A0A5C3NKH6"/>
<sequence>MTSRIYHPPWTTSGRASVVFVQISRDAFSVQVKLTVLYRHMRIERLTVAVGRNLTGGDPYSSSTERGSEPLATFYPLRDRVEKTGSDVALQDVRVPFHGTSGPEVTLRIVLSEDYHLRTYLLHLEVLGFEAARRDHLRVLEGDTAISTEPRLML</sequence>